<evidence type="ECO:0000313" key="1">
    <source>
        <dbReference type="EMBL" id="KAI4806519.1"/>
    </source>
</evidence>
<accession>A0ACB9W1Q1</accession>
<dbReference type="EMBL" id="CM043804">
    <property type="protein sequence ID" value="KAI4806519.1"/>
    <property type="molecule type" value="Genomic_DNA"/>
</dbReference>
<comment type="caution">
    <text evidence="1">The sequence shown here is derived from an EMBL/GenBank/DDBJ whole genome shotgun (WGS) entry which is preliminary data.</text>
</comment>
<dbReference type="Proteomes" id="UP001057452">
    <property type="component" value="Chromosome 20"/>
</dbReference>
<keyword evidence="2" id="KW-1185">Reference proteome</keyword>
<protein>
    <submittedName>
        <fullName evidence="1">Uncharacterized protein</fullName>
    </submittedName>
</protein>
<proteinExistence type="predicted"/>
<name>A0ACB9W1Q1_CHAAC</name>
<feature type="non-terminal residue" evidence="1">
    <location>
        <position position="242"/>
    </location>
</feature>
<feature type="non-terminal residue" evidence="1">
    <location>
        <position position="1"/>
    </location>
</feature>
<reference evidence="1" key="1">
    <citation type="submission" date="2022-05" db="EMBL/GenBank/DDBJ databases">
        <title>Chromosome-level genome of Chaenocephalus aceratus.</title>
        <authorList>
            <person name="Park H."/>
        </authorList>
    </citation>
    <scope>NUCLEOTIDE SEQUENCE</scope>
    <source>
        <strain evidence="1">KU_202001</strain>
    </source>
</reference>
<evidence type="ECO:0000313" key="2">
    <source>
        <dbReference type="Proteomes" id="UP001057452"/>
    </source>
</evidence>
<sequence length="242" mass="26011">GFGRCLTKQNGAIKPTVDAGVIGSVHLVQAGSSGRTAARGMSKWASGRVFRDNRWEARRSDALHGRCVGPEWEDNKAPFVGCFYGSVCGPKKSEAQSHTFLPLRHRKDGMKGIIRRMYPPETGFTPLTPHLHRLGTGNGRLPLRRTRTTPPTLHRPPPPTPDIIEGDEFAPKERAIFAVATDVSVVSMWKIAAPLTEASVGPDAGERLYSPVEGGEAPGPPGPRTSRRAVGKGPFALGLAQP</sequence>
<organism evidence="1 2">
    <name type="scientific">Chaenocephalus aceratus</name>
    <name type="common">Blackfin icefish</name>
    <name type="synonym">Chaenichthys aceratus</name>
    <dbReference type="NCBI Taxonomy" id="36190"/>
    <lineage>
        <taxon>Eukaryota</taxon>
        <taxon>Metazoa</taxon>
        <taxon>Chordata</taxon>
        <taxon>Craniata</taxon>
        <taxon>Vertebrata</taxon>
        <taxon>Euteleostomi</taxon>
        <taxon>Actinopterygii</taxon>
        <taxon>Neopterygii</taxon>
        <taxon>Teleostei</taxon>
        <taxon>Neoteleostei</taxon>
        <taxon>Acanthomorphata</taxon>
        <taxon>Eupercaria</taxon>
        <taxon>Perciformes</taxon>
        <taxon>Notothenioidei</taxon>
        <taxon>Channichthyidae</taxon>
        <taxon>Chaenocephalus</taxon>
    </lineage>
</organism>
<gene>
    <name evidence="1" type="ORF">KUCAC02_017339</name>
</gene>